<dbReference type="Pfam" id="PF00593">
    <property type="entry name" value="TonB_dep_Rec_b-barrel"/>
    <property type="match status" value="1"/>
</dbReference>
<evidence type="ECO:0000256" key="3">
    <source>
        <dbReference type="ARBA" id="ARBA00023237"/>
    </source>
</evidence>
<evidence type="ECO:0000256" key="1">
    <source>
        <dbReference type="ARBA" id="ARBA00004442"/>
    </source>
</evidence>
<proteinExistence type="predicted"/>
<accession>A0A6T9Y1F4</accession>
<evidence type="ECO:0000313" key="7">
    <source>
        <dbReference type="Proteomes" id="UP000509458"/>
    </source>
</evidence>
<evidence type="ECO:0000256" key="4">
    <source>
        <dbReference type="SAM" id="MobiDB-lite"/>
    </source>
</evidence>
<keyword evidence="2" id="KW-0472">Membrane</keyword>
<evidence type="ECO:0000256" key="2">
    <source>
        <dbReference type="ARBA" id="ARBA00023136"/>
    </source>
</evidence>
<gene>
    <name evidence="6" type="ORF">ALFOR1_31549</name>
</gene>
<dbReference type="GO" id="GO:0009279">
    <property type="term" value="C:cell outer membrane"/>
    <property type="evidence" value="ECO:0007669"/>
    <property type="project" value="UniProtKB-SubCell"/>
</dbReference>
<organism evidence="6 7">
    <name type="scientific">Alteromonas macleodii</name>
    <name type="common">Pseudoalteromonas macleodii</name>
    <dbReference type="NCBI Taxonomy" id="28108"/>
    <lineage>
        <taxon>Bacteria</taxon>
        <taxon>Pseudomonadati</taxon>
        <taxon>Pseudomonadota</taxon>
        <taxon>Gammaproteobacteria</taxon>
        <taxon>Alteromonadales</taxon>
        <taxon>Alteromonadaceae</taxon>
        <taxon>Alteromonas/Salinimonas group</taxon>
        <taxon>Alteromonas</taxon>
    </lineage>
</organism>
<comment type="subcellular location">
    <subcellularLocation>
        <location evidence="1">Cell outer membrane</location>
    </subcellularLocation>
</comment>
<protein>
    <recommendedName>
        <fullName evidence="5">TonB-dependent receptor-like beta-barrel domain-containing protein</fullName>
    </recommendedName>
</protein>
<dbReference type="AlphaFoldDB" id="A0A6T9Y1F4"/>
<dbReference type="EMBL" id="LR812090">
    <property type="protein sequence ID" value="CAB9494554.1"/>
    <property type="molecule type" value="Genomic_DNA"/>
</dbReference>
<dbReference type="SUPFAM" id="SSF56935">
    <property type="entry name" value="Porins"/>
    <property type="match status" value="1"/>
</dbReference>
<evidence type="ECO:0000259" key="5">
    <source>
        <dbReference type="Pfam" id="PF00593"/>
    </source>
</evidence>
<dbReference type="Gene3D" id="2.40.170.20">
    <property type="entry name" value="TonB-dependent receptor, beta-barrel domain"/>
    <property type="match status" value="1"/>
</dbReference>
<dbReference type="InterPro" id="IPR036942">
    <property type="entry name" value="Beta-barrel_TonB_sf"/>
</dbReference>
<reference evidence="6 7" key="1">
    <citation type="submission" date="2020-06" db="EMBL/GenBank/DDBJ databases">
        <authorList>
            <person name="Duchaud E."/>
        </authorList>
    </citation>
    <scope>NUCLEOTIDE SEQUENCE [LARGE SCALE GENOMIC DNA]</scope>
    <source>
        <strain evidence="6">Alteromonas fortis</strain>
    </source>
</reference>
<dbReference type="Proteomes" id="UP000509458">
    <property type="component" value="Chromosome"/>
</dbReference>
<dbReference type="PANTHER" id="PTHR40980">
    <property type="entry name" value="PLUG DOMAIN-CONTAINING PROTEIN"/>
    <property type="match status" value="1"/>
</dbReference>
<dbReference type="PANTHER" id="PTHR40980:SF3">
    <property type="entry name" value="TONB-DEPENDENT RECEPTOR-LIKE BETA-BARREL DOMAIN-CONTAINING PROTEIN"/>
    <property type="match status" value="1"/>
</dbReference>
<feature type="domain" description="TonB-dependent receptor-like beta-barrel" evidence="5">
    <location>
        <begin position="15"/>
        <end position="87"/>
    </location>
</feature>
<dbReference type="InterPro" id="IPR000531">
    <property type="entry name" value="Beta-barrel_TonB"/>
</dbReference>
<name>A0A6T9Y1F4_ALTMA</name>
<evidence type="ECO:0000313" key="6">
    <source>
        <dbReference type="EMBL" id="CAB9494554.1"/>
    </source>
</evidence>
<feature type="region of interest" description="Disordered" evidence="4">
    <location>
        <begin position="50"/>
        <end position="88"/>
    </location>
</feature>
<sequence length="88" mass="9608">MLLSTRLPAQFIEQTEDYNEFLPSIAARLNITDELVARASYSQSLTRPNLADLNPGINTAPELRLSDLSGSSGNPDLDPFVSDNIDLS</sequence>
<keyword evidence="3" id="KW-0998">Cell outer membrane</keyword>